<dbReference type="FunFam" id="1.10.10.10:FF:000001">
    <property type="entry name" value="LysR family transcriptional regulator"/>
    <property type="match status" value="1"/>
</dbReference>
<dbReference type="EMBL" id="JAGYPE010000004">
    <property type="protein sequence ID" value="MBS4183905.1"/>
    <property type="molecule type" value="Genomic_DNA"/>
</dbReference>
<dbReference type="GO" id="GO:0000976">
    <property type="term" value="F:transcription cis-regulatory region binding"/>
    <property type="evidence" value="ECO:0007669"/>
    <property type="project" value="TreeGrafter"/>
</dbReference>
<dbReference type="PANTHER" id="PTHR30126:SF39">
    <property type="entry name" value="HTH-TYPE TRANSCRIPTIONAL REGULATOR CYSL"/>
    <property type="match status" value="1"/>
</dbReference>
<dbReference type="Gene3D" id="1.10.10.10">
    <property type="entry name" value="Winged helix-like DNA-binding domain superfamily/Winged helix DNA-binding domain"/>
    <property type="match status" value="1"/>
</dbReference>
<comment type="similarity">
    <text evidence="1">Belongs to the LysR transcriptional regulatory family.</text>
</comment>
<dbReference type="SUPFAM" id="SSF53850">
    <property type="entry name" value="Periplasmic binding protein-like II"/>
    <property type="match status" value="1"/>
</dbReference>
<dbReference type="Proteomes" id="UP000677265">
    <property type="component" value="Unassembled WGS sequence"/>
</dbReference>
<evidence type="ECO:0000259" key="5">
    <source>
        <dbReference type="PROSITE" id="PS50931"/>
    </source>
</evidence>
<proteinExistence type="inferred from homology"/>
<dbReference type="InterPro" id="IPR005119">
    <property type="entry name" value="LysR_subst-bd"/>
</dbReference>
<dbReference type="PANTHER" id="PTHR30126">
    <property type="entry name" value="HTH-TYPE TRANSCRIPTIONAL REGULATOR"/>
    <property type="match status" value="1"/>
</dbReference>
<evidence type="ECO:0000313" key="8">
    <source>
        <dbReference type="Proteomes" id="UP000677265"/>
    </source>
</evidence>
<dbReference type="PROSITE" id="PS50931">
    <property type="entry name" value="HTH_LYSR"/>
    <property type="match status" value="1"/>
</dbReference>
<name>A0A942T1U4_9BACI</name>
<dbReference type="Pfam" id="PF03466">
    <property type="entry name" value="LysR_substrate"/>
    <property type="match status" value="1"/>
</dbReference>
<comment type="caution">
    <text evidence="6">The sequence shown here is derived from an EMBL/GenBank/DDBJ whole genome shotgun (WGS) entry which is preliminary data.</text>
</comment>
<feature type="domain" description="HTH lysR-type" evidence="5">
    <location>
        <begin position="1"/>
        <end position="58"/>
    </location>
</feature>
<dbReference type="CDD" id="cd08420">
    <property type="entry name" value="PBP2_CysL_like"/>
    <property type="match status" value="1"/>
</dbReference>
<evidence type="ECO:0000256" key="1">
    <source>
        <dbReference type="ARBA" id="ARBA00009437"/>
    </source>
</evidence>
<sequence>MNIESLQMFCLVLDEGSISQAARLSYVSQPAVTRQIHQLENDYGALLFDRTDGAMKVTEAGKALYPFAKAIVRDYRNSKEAVKQAVGDYNKNLVVGASFTIGEYLLPSLLGRFKKKWPELNVTLMIKNTPGILEDLTNDVIDMALVEGLVDKQAFLVEKFADDDLILVCAPNHEWGDEVQIEDIVDEQMIWREADSGTRQIVKNSLEQFHILEKIESYMELGSTQAIKSAVSAGLGIAILPRIAVAAELRVGLLREVTITDMKIIRNLWLVRKNQRFHKNSVTQFLDFIRI</sequence>
<dbReference type="AlphaFoldDB" id="A0A942T1U4"/>
<evidence type="ECO:0000313" key="7">
    <source>
        <dbReference type="EMBL" id="MCH6265019.1"/>
    </source>
</evidence>
<keyword evidence="8" id="KW-1185">Reference proteome</keyword>
<dbReference type="Gene3D" id="3.40.190.10">
    <property type="entry name" value="Periplasmic binding protein-like II"/>
    <property type="match status" value="2"/>
</dbReference>
<dbReference type="PRINTS" id="PR00039">
    <property type="entry name" value="HTHLYSR"/>
</dbReference>
<dbReference type="Pfam" id="PF00126">
    <property type="entry name" value="HTH_1"/>
    <property type="match status" value="1"/>
</dbReference>
<dbReference type="SUPFAM" id="SSF46785">
    <property type="entry name" value="Winged helix' DNA-binding domain"/>
    <property type="match status" value="1"/>
</dbReference>
<keyword evidence="3" id="KW-0238">DNA-binding</keyword>
<accession>A0A942T1U4</accession>
<reference evidence="6" key="1">
    <citation type="submission" date="2021-05" db="EMBL/GenBank/DDBJ databases">
        <title>Novel Bacillus species.</title>
        <authorList>
            <person name="Liu G."/>
        </authorList>
    </citation>
    <scope>NUCLEOTIDE SEQUENCE</scope>
    <source>
        <strain evidence="6 8">FJAT-50051</strain>
    </source>
</reference>
<organism evidence="6">
    <name type="scientific">Neobacillus citreus</name>
    <dbReference type="NCBI Taxonomy" id="2833578"/>
    <lineage>
        <taxon>Bacteria</taxon>
        <taxon>Bacillati</taxon>
        <taxon>Bacillota</taxon>
        <taxon>Bacilli</taxon>
        <taxon>Bacillales</taxon>
        <taxon>Bacillaceae</taxon>
        <taxon>Neobacillus</taxon>
    </lineage>
</organism>
<dbReference type="InterPro" id="IPR000847">
    <property type="entry name" value="LysR_HTH_N"/>
</dbReference>
<evidence type="ECO:0000313" key="6">
    <source>
        <dbReference type="EMBL" id="MBS4183905.1"/>
    </source>
</evidence>
<dbReference type="RefSeq" id="WP_213143835.1">
    <property type="nucleotide sequence ID" value="NZ_JAGYPE020000006.1"/>
</dbReference>
<gene>
    <name evidence="7" type="ORF">KHB02_005715</name>
    <name evidence="6" type="ORF">KHB02_21160</name>
</gene>
<evidence type="ECO:0000256" key="3">
    <source>
        <dbReference type="ARBA" id="ARBA00023125"/>
    </source>
</evidence>
<dbReference type="InterPro" id="IPR036388">
    <property type="entry name" value="WH-like_DNA-bd_sf"/>
</dbReference>
<evidence type="ECO:0000256" key="2">
    <source>
        <dbReference type="ARBA" id="ARBA00023015"/>
    </source>
</evidence>
<dbReference type="GO" id="GO:0003700">
    <property type="term" value="F:DNA-binding transcription factor activity"/>
    <property type="evidence" value="ECO:0007669"/>
    <property type="project" value="InterPro"/>
</dbReference>
<dbReference type="EMBL" id="JAGYPE020000006">
    <property type="protein sequence ID" value="MCH6265019.1"/>
    <property type="molecule type" value="Genomic_DNA"/>
</dbReference>
<keyword evidence="2" id="KW-0805">Transcription regulation</keyword>
<protein>
    <submittedName>
        <fullName evidence="6">LysR family transcriptional regulator</fullName>
    </submittedName>
</protein>
<keyword evidence="4" id="KW-0804">Transcription</keyword>
<evidence type="ECO:0000256" key="4">
    <source>
        <dbReference type="ARBA" id="ARBA00023163"/>
    </source>
</evidence>
<dbReference type="InterPro" id="IPR036390">
    <property type="entry name" value="WH_DNA-bd_sf"/>
</dbReference>